<organism evidence="2 3">
    <name type="scientific">Diaporthe eres</name>
    <name type="common">Phomopsis oblonga</name>
    <dbReference type="NCBI Taxonomy" id="83184"/>
    <lineage>
        <taxon>Eukaryota</taxon>
        <taxon>Fungi</taxon>
        <taxon>Dikarya</taxon>
        <taxon>Ascomycota</taxon>
        <taxon>Pezizomycotina</taxon>
        <taxon>Sordariomycetes</taxon>
        <taxon>Sordariomycetidae</taxon>
        <taxon>Diaporthales</taxon>
        <taxon>Diaporthaceae</taxon>
        <taxon>Diaporthe</taxon>
        <taxon>Diaporthe eres species complex</taxon>
    </lineage>
</organism>
<dbReference type="InterPro" id="IPR027417">
    <property type="entry name" value="P-loop_NTPase"/>
</dbReference>
<gene>
    <name evidence="2" type="ORF">SLS63_003615</name>
</gene>
<name>A0ABR1PGF1_DIAER</name>
<feature type="compositionally biased region" description="Basic and acidic residues" evidence="1">
    <location>
        <begin position="207"/>
        <end position="220"/>
    </location>
</feature>
<sequence>MYPLVIRLRGPFERAEWNSSAVMVYVFLRTKFCRPYPIKYRLKEGIDLEIVDTPGFDDPDAQISDLSILKEIVGYASSVCGIIYVHPITETRLTGCSRFNIEVLKAMCGEEFYHRVIICTTMWNNQADQGLRSLEVRQEDLFRQNGPFGDLMYRGAKHMPFWDGREDAGLEILKHFASFSEFYPRMAILSHLSQSKGKLHKTVAGEVVREEHEKRNRKPTDIMPQNNAGSSKSGWGLKNPFGK</sequence>
<protein>
    <recommendedName>
        <fullName evidence="4">AIG1-type G domain-containing protein</fullName>
    </recommendedName>
</protein>
<feature type="compositionally biased region" description="Polar residues" evidence="1">
    <location>
        <begin position="223"/>
        <end position="233"/>
    </location>
</feature>
<evidence type="ECO:0000256" key="1">
    <source>
        <dbReference type="SAM" id="MobiDB-lite"/>
    </source>
</evidence>
<dbReference type="Gene3D" id="3.40.50.300">
    <property type="entry name" value="P-loop containing nucleotide triphosphate hydrolases"/>
    <property type="match status" value="1"/>
</dbReference>
<evidence type="ECO:0008006" key="4">
    <source>
        <dbReference type="Google" id="ProtNLM"/>
    </source>
</evidence>
<dbReference type="Proteomes" id="UP001430848">
    <property type="component" value="Unassembled WGS sequence"/>
</dbReference>
<dbReference type="SUPFAM" id="SSF52540">
    <property type="entry name" value="P-loop containing nucleoside triphosphate hydrolases"/>
    <property type="match status" value="1"/>
</dbReference>
<evidence type="ECO:0000313" key="3">
    <source>
        <dbReference type="Proteomes" id="UP001430848"/>
    </source>
</evidence>
<feature type="region of interest" description="Disordered" evidence="1">
    <location>
        <begin position="206"/>
        <end position="243"/>
    </location>
</feature>
<dbReference type="EMBL" id="JAKNSF020000011">
    <property type="protein sequence ID" value="KAK7736094.1"/>
    <property type="molecule type" value="Genomic_DNA"/>
</dbReference>
<evidence type="ECO:0000313" key="2">
    <source>
        <dbReference type="EMBL" id="KAK7736094.1"/>
    </source>
</evidence>
<keyword evidence="3" id="KW-1185">Reference proteome</keyword>
<accession>A0ABR1PGF1</accession>
<comment type="caution">
    <text evidence="2">The sequence shown here is derived from an EMBL/GenBank/DDBJ whole genome shotgun (WGS) entry which is preliminary data.</text>
</comment>
<reference evidence="2 3" key="1">
    <citation type="submission" date="2024-02" db="EMBL/GenBank/DDBJ databases">
        <title>De novo assembly and annotation of 12 fungi associated with fruit tree decline syndrome in Ontario, Canada.</title>
        <authorList>
            <person name="Sulman M."/>
            <person name="Ellouze W."/>
            <person name="Ilyukhin E."/>
        </authorList>
    </citation>
    <scope>NUCLEOTIDE SEQUENCE [LARGE SCALE GENOMIC DNA]</scope>
    <source>
        <strain evidence="2 3">M169</strain>
    </source>
</reference>
<proteinExistence type="predicted"/>